<accession>A0A6I4IC12</accession>
<sequence length="256" mass="27581">MKIRLLTIVVLLTAISHAFAQEYKVAKATGRLLIKLPSVTIEGYDGKEIIFTSEDKKYADERAAGLRLLSGTGVVDNTNIGINVADKGTTIEVNEVASNIGKVKIKVPRGVSVSYNWQNMINAGKVIIKNITKEIDISVRTNSVELEDITGPVTVNSIYGNVKAKFKDKIAGPITISSMYATVDVAVPGATKANLKLNTTHGNVFASSDLNIELKKRAQDDEMVEYTGNIAGTLNGGGTEFNLTSTFGKVYLRKAI</sequence>
<dbReference type="AlphaFoldDB" id="A0A6I4IC12"/>
<dbReference type="Proteomes" id="UP000434850">
    <property type="component" value="Unassembled WGS sequence"/>
</dbReference>
<comment type="caution">
    <text evidence="2">The sequence shown here is derived from an EMBL/GenBank/DDBJ whole genome shotgun (WGS) entry which is preliminary data.</text>
</comment>
<feature type="signal peptide" evidence="1">
    <location>
        <begin position="1"/>
        <end position="20"/>
    </location>
</feature>
<dbReference type="RefSeq" id="WP_157542978.1">
    <property type="nucleotide sequence ID" value="NZ_WQLA01000007.1"/>
</dbReference>
<evidence type="ECO:0000313" key="3">
    <source>
        <dbReference type="Proteomes" id="UP000434850"/>
    </source>
</evidence>
<name>A0A6I4IC12_9SPHI</name>
<feature type="chain" id="PRO_5026228460" evidence="1">
    <location>
        <begin position="21"/>
        <end position="256"/>
    </location>
</feature>
<evidence type="ECO:0000313" key="2">
    <source>
        <dbReference type="EMBL" id="MVN92652.1"/>
    </source>
</evidence>
<dbReference type="EMBL" id="WQLA01000007">
    <property type="protein sequence ID" value="MVN92652.1"/>
    <property type="molecule type" value="Genomic_DNA"/>
</dbReference>
<organism evidence="2 3">
    <name type="scientific">Mucilaginibacter aquatilis</name>
    <dbReference type="NCBI Taxonomy" id="1517760"/>
    <lineage>
        <taxon>Bacteria</taxon>
        <taxon>Pseudomonadati</taxon>
        <taxon>Bacteroidota</taxon>
        <taxon>Sphingobacteriia</taxon>
        <taxon>Sphingobacteriales</taxon>
        <taxon>Sphingobacteriaceae</taxon>
        <taxon>Mucilaginibacter</taxon>
    </lineage>
</organism>
<gene>
    <name evidence="2" type="ORF">GO816_16050</name>
</gene>
<keyword evidence="1" id="KW-0732">Signal</keyword>
<keyword evidence="3" id="KW-1185">Reference proteome</keyword>
<reference evidence="2 3" key="1">
    <citation type="submission" date="2019-12" db="EMBL/GenBank/DDBJ databases">
        <title>Mucilaginibacter sp. HME9299 genome sequencing and assembly.</title>
        <authorList>
            <person name="Kang H."/>
            <person name="Kim H."/>
            <person name="Joh K."/>
        </authorList>
    </citation>
    <scope>NUCLEOTIDE SEQUENCE [LARGE SCALE GENOMIC DNA]</scope>
    <source>
        <strain evidence="2 3">HME9299</strain>
    </source>
</reference>
<evidence type="ECO:0000256" key="1">
    <source>
        <dbReference type="SAM" id="SignalP"/>
    </source>
</evidence>
<proteinExistence type="predicted"/>
<protein>
    <submittedName>
        <fullName evidence="2">Uncharacterized protein</fullName>
    </submittedName>
</protein>
<dbReference type="OrthoDB" id="1114934at2"/>